<dbReference type="EMBL" id="MU795527">
    <property type="protein sequence ID" value="KAJ3805800.1"/>
    <property type="molecule type" value="Genomic_DNA"/>
</dbReference>
<sequence length="405" mass="43641">MSVIAIYNPVCGDQTAKSFFEEQVLSVCVTASVLVTTVSSTERVNHVGELVLAELEKTPINEALTVILGSGDGTLHELINYLSSADIKGTRAGVTNAPPEIHLVLVPCGTANALYSSLFPPTSSVTSIEYRLQSVRSFLQARDSHLLPLTLAITTLSSPPAANIHPKAVASAVVVSTSLHASILHDSELLRVEMPGIERFKIAAQQNSNKWYNGYAKLLPVASLGVVQLYDPDAKEFISHPDADEDNPVVDLYGPFAYFLSTVNVDRLEPAFRITPLARDIPSTNDATCDLVAIRPFSNPTVSIDTPQARENFVIKLWDTLQAAYQDGNHVNLRYDGEGNVTTGGEGPFVVEYVRCGGWEWIPDDIDDDAHLVCLDGDIATIEKGGRAVCVAATPQAKAGFMVHG</sequence>
<name>A0ACC1TMS2_9AGAR</name>
<dbReference type="Proteomes" id="UP001163835">
    <property type="component" value="Unassembled WGS sequence"/>
</dbReference>
<gene>
    <name evidence="1" type="ORF">F5876DRAFT_91357</name>
</gene>
<keyword evidence="2" id="KW-1185">Reference proteome</keyword>
<accession>A0ACC1TMS2</accession>
<proteinExistence type="predicted"/>
<evidence type="ECO:0000313" key="2">
    <source>
        <dbReference type="Proteomes" id="UP001163835"/>
    </source>
</evidence>
<reference evidence="1" key="1">
    <citation type="submission" date="2022-09" db="EMBL/GenBank/DDBJ databases">
        <title>A Global Phylogenomic Analysis of the Shiitake Genus Lentinula.</title>
        <authorList>
            <consortium name="DOE Joint Genome Institute"/>
            <person name="Sierra-Patev S."/>
            <person name="Min B."/>
            <person name="Naranjo-Ortiz M."/>
            <person name="Looney B."/>
            <person name="Konkel Z."/>
            <person name="Slot J.C."/>
            <person name="Sakamoto Y."/>
            <person name="Steenwyk J.L."/>
            <person name="Rokas A."/>
            <person name="Carro J."/>
            <person name="Camarero S."/>
            <person name="Ferreira P."/>
            <person name="Molpeceres G."/>
            <person name="Ruiz-Duenas F.J."/>
            <person name="Serrano A."/>
            <person name="Henrissat B."/>
            <person name="Drula E."/>
            <person name="Hughes K.W."/>
            <person name="Mata J.L."/>
            <person name="Ishikawa N.K."/>
            <person name="Vargas-Isla R."/>
            <person name="Ushijima S."/>
            <person name="Smith C.A."/>
            <person name="Ahrendt S."/>
            <person name="Andreopoulos W."/>
            <person name="He G."/>
            <person name="Labutti K."/>
            <person name="Lipzen A."/>
            <person name="Ng V."/>
            <person name="Riley R."/>
            <person name="Sandor L."/>
            <person name="Barry K."/>
            <person name="Martinez A.T."/>
            <person name="Xiao Y."/>
            <person name="Gibbons J.G."/>
            <person name="Terashima K."/>
            <person name="Grigoriev I.V."/>
            <person name="Hibbett D.S."/>
        </authorList>
    </citation>
    <scope>NUCLEOTIDE SEQUENCE</scope>
    <source>
        <strain evidence="1">TMI1499</strain>
    </source>
</reference>
<protein>
    <submittedName>
        <fullName evidence="1">Uncharacterized protein</fullName>
    </submittedName>
</protein>
<evidence type="ECO:0000313" key="1">
    <source>
        <dbReference type="EMBL" id="KAJ3805800.1"/>
    </source>
</evidence>
<organism evidence="1 2">
    <name type="scientific">Lentinula aff. lateritia</name>
    <dbReference type="NCBI Taxonomy" id="2804960"/>
    <lineage>
        <taxon>Eukaryota</taxon>
        <taxon>Fungi</taxon>
        <taxon>Dikarya</taxon>
        <taxon>Basidiomycota</taxon>
        <taxon>Agaricomycotina</taxon>
        <taxon>Agaricomycetes</taxon>
        <taxon>Agaricomycetidae</taxon>
        <taxon>Agaricales</taxon>
        <taxon>Marasmiineae</taxon>
        <taxon>Omphalotaceae</taxon>
        <taxon>Lentinula</taxon>
    </lineage>
</organism>
<comment type="caution">
    <text evidence="1">The sequence shown here is derived from an EMBL/GenBank/DDBJ whole genome shotgun (WGS) entry which is preliminary data.</text>
</comment>